<dbReference type="eggNOG" id="ENOG502QV6F">
    <property type="taxonomic scope" value="Eukaryota"/>
</dbReference>
<dbReference type="InterPro" id="IPR045283">
    <property type="entry name" value="AT3G44326-like"/>
</dbReference>
<dbReference type="EMBL" id="CM007648">
    <property type="protein sequence ID" value="ONM17682.1"/>
    <property type="molecule type" value="Genomic_DNA"/>
</dbReference>
<name>A0A1D6EBG4_MAIZE</name>
<dbReference type="SUPFAM" id="SSF81383">
    <property type="entry name" value="F-box domain"/>
    <property type="match status" value="1"/>
</dbReference>
<organism evidence="2">
    <name type="scientific">Zea mays</name>
    <name type="common">Maize</name>
    <dbReference type="NCBI Taxonomy" id="4577"/>
    <lineage>
        <taxon>Eukaryota</taxon>
        <taxon>Viridiplantae</taxon>
        <taxon>Streptophyta</taxon>
        <taxon>Embryophyta</taxon>
        <taxon>Tracheophyta</taxon>
        <taxon>Spermatophyta</taxon>
        <taxon>Magnoliopsida</taxon>
        <taxon>Liliopsida</taxon>
        <taxon>Poales</taxon>
        <taxon>Poaceae</taxon>
        <taxon>PACMAD clade</taxon>
        <taxon>Panicoideae</taxon>
        <taxon>Andropogonodae</taxon>
        <taxon>Andropogoneae</taxon>
        <taxon>Tripsacinae</taxon>
        <taxon>Zea</taxon>
    </lineage>
</organism>
<dbReference type="InterPro" id="IPR036047">
    <property type="entry name" value="F-box-like_dom_sf"/>
</dbReference>
<dbReference type="PANTHER" id="PTHR33736">
    <property type="entry name" value="F-BOX PROTEIN-RELATED"/>
    <property type="match status" value="1"/>
</dbReference>
<gene>
    <name evidence="2" type="ORF">ZEAMMB73_Zm00001d003769</name>
</gene>
<dbReference type="PANTHER" id="PTHR33736:SF4">
    <property type="entry name" value="F-BOX PROTEIN-RELATED"/>
    <property type="match status" value="1"/>
</dbReference>
<dbReference type="ExpressionAtlas" id="A0A1D6EBG4">
    <property type="expression patterns" value="baseline and differential"/>
</dbReference>
<sequence length="163" mass="17464">MVTTIEDLHADVLGCTLRRLDGQSLAVTSCATAALQALATDPEMWRALCLAEWPSLALAGERRLLLLATLPPQRLFADAPPFPSADNGCPGAGGRGALVFFLSGLVSAVDVYYHRGAPLLSRVAETPTRHRRRGSSPRSSAWRPSTERGQRLPHGARAELAGR</sequence>
<accession>A0A1D6EBG4</accession>
<reference evidence="2" key="1">
    <citation type="submission" date="2015-12" db="EMBL/GenBank/DDBJ databases">
        <title>Update maize B73 reference genome by single molecule sequencing technologies.</title>
        <authorList>
            <consortium name="Maize Genome Sequencing Project"/>
            <person name="Ware D."/>
        </authorList>
    </citation>
    <scope>NUCLEOTIDE SEQUENCE [LARGE SCALE GENOMIC DNA]</scope>
    <source>
        <tissue evidence="2">Seedling</tissue>
    </source>
</reference>
<protein>
    <submittedName>
        <fullName evidence="2">Putative F-box protein</fullName>
    </submittedName>
</protein>
<evidence type="ECO:0000256" key="1">
    <source>
        <dbReference type="SAM" id="MobiDB-lite"/>
    </source>
</evidence>
<dbReference type="InParanoid" id="A0A1D6EBG4"/>
<feature type="compositionally biased region" description="Basic and acidic residues" evidence="1">
    <location>
        <begin position="145"/>
        <end position="163"/>
    </location>
</feature>
<evidence type="ECO:0000313" key="2">
    <source>
        <dbReference type="EMBL" id="ONM17682.1"/>
    </source>
</evidence>
<proteinExistence type="predicted"/>
<dbReference type="AlphaFoldDB" id="A0A1D6EBG4"/>
<feature type="region of interest" description="Disordered" evidence="1">
    <location>
        <begin position="124"/>
        <end position="163"/>
    </location>
</feature>
<dbReference type="PaxDb" id="4577-GRMZM2G113646_P01"/>